<keyword evidence="5 7" id="KW-0539">Nucleus</keyword>
<dbReference type="PRINTS" id="PR00031">
    <property type="entry name" value="HTHREPRESSR"/>
</dbReference>
<keyword evidence="4 7" id="KW-0371">Homeobox</keyword>
<dbReference type="PANTHER" id="PTHR24331:SF0">
    <property type="entry name" value="DBX"/>
    <property type="match status" value="1"/>
</dbReference>
<dbReference type="Gene3D" id="1.10.10.60">
    <property type="entry name" value="Homeodomain-like"/>
    <property type="match status" value="1"/>
</dbReference>
<dbReference type="STRING" id="568069.A0A1J1J346"/>
<dbReference type="EMBL" id="CVRI01000067">
    <property type="protein sequence ID" value="CRL06891.1"/>
    <property type="molecule type" value="Genomic_DNA"/>
</dbReference>
<evidence type="ECO:0000313" key="11">
    <source>
        <dbReference type="EMBL" id="CRL06891.1"/>
    </source>
</evidence>
<dbReference type="SUPFAM" id="SSF46689">
    <property type="entry name" value="Homeodomain-like"/>
    <property type="match status" value="1"/>
</dbReference>
<sequence length="514" mass="58341">MSTAFLVDNILNEEKDEQMDSSGTISGSDESDSEHNSDLKDSLCDSPKSYNSMHHRNSPLSEDEIIRSYTVIQEQADNAENISEFNCAKCGHLNESLKLNSENIDDKCEKCGFHNDFFQHSKETRIKELPNKPVLKFSVSAILSDTKRDCVKVRNEFIQPQNLWPYIQQNLIQQNHLVNPAFITNNHHHPHHLHPNSNNLSSHVNGINNNNNINGSESNGLSCNNNNSSPEHHVVDSRDNKVIAKPLPSRPFMHHGINHPHLHSLLAHCRNPYMTGGGPQVFPLPPGQGFPWAHSTRGKPRRGMMRRAVFSDSQRKGLEKRFQIQKYISKPDRKKLAERLGLKDSQVKIWFQNRRMKWRNSKERELLASGGSRDQTLPNKNNPNPDLSDAKTDRAPSMSPPSSISPPNSDQQQQQMCILRNQQDQQSPNKSSPIDQKFMVKKSADLKYEIDELNSRSSLPPSGSHPPIGQLFNNFYDNQSSDGSVKGYNSQNNSMYYDEYDSNDSNDSEEINVT</sequence>
<dbReference type="GO" id="GO:0003677">
    <property type="term" value="F:DNA binding"/>
    <property type="evidence" value="ECO:0007669"/>
    <property type="project" value="UniProtKB-UniRule"/>
</dbReference>
<evidence type="ECO:0000256" key="8">
    <source>
        <dbReference type="RuleBase" id="RU000682"/>
    </source>
</evidence>
<feature type="DNA-binding region" description="Homeobox" evidence="7">
    <location>
        <begin position="303"/>
        <end position="362"/>
    </location>
</feature>
<dbReference type="InterPro" id="IPR051662">
    <property type="entry name" value="H2.0_Homeobox_NeuralPatt"/>
</dbReference>
<dbReference type="PRINTS" id="PR00024">
    <property type="entry name" value="HOMEOBOX"/>
</dbReference>
<comment type="subcellular location">
    <subcellularLocation>
        <location evidence="1 7 8">Nucleus</location>
    </subcellularLocation>
</comment>
<evidence type="ECO:0000256" key="7">
    <source>
        <dbReference type="PROSITE-ProRule" id="PRU00108"/>
    </source>
</evidence>
<evidence type="ECO:0000256" key="3">
    <source>
        <dbReference type="ARBA" id="ARBA00023125"/>
    </source>
</evidence>
<dbReference type="FunFam" id="1.10.10.60:FF:000177">
    <property type="entry name" value="Homeobox protein DBX1"/>
    <property type="match status" value="1"/>
</dbReference>
<dbReference type="AlphaFoldDB" id="A0A1J1J346"/>
<keyword evidence="12" id="KW-1185">Reference proteome</keyword>
<feature type="compositionally biased region" description="Acidic residues" evidence="9">
    <location>
        <begin position="498"/>
        <end position="514"/>
    </location>
</feature>
<dbReference type="InterPro" id="IPR009057">
    <property type="entry name" value="Homeodomain-like_sf"/>
</dbReference>
<name>A0A1J1J346_9DIPT</name>
<evidence type="ECO:0000256" key="1">
    <source>
        <dbReference type="ARBA" id="ARBA00004123"/>
    </source>
</evidence>
<dbReference type="CDD" id="cd00086">
    <property type="entry name" value="homeodomain"/>
    <property type="match status" value="1"/>
</dbReference>
<dbReference type="PANTHER" id="PTHR24331">
    <property type="entry name" value="DBX"/>
    <property type="match status" value="1"/>
</dbReference>
<evidence type="ECO:0000256" key="2">
    <source>
        <dbReference type="ARBA" id="ARBA00022473"/>
    </source>
</evidence>
<dbReference type="PROSITE" id="PS00027">
    <property type="entry name" value="HOMEOBOX_1"/>
    <property type="match status" value="1"/>
</dbReference>
<keyword evidence="2" id="KW-0217">Developmental protein</keyword>
<dbReference type="InterPro" id="IPR020479">
    <property type="entry name" value="HD_metazoa"/>
</dbReference>
<organism evidence="11 12">
    <name type="scientific">Clunio marinus</name>
    <dbReference type="NCBI Taxonomy" id="568069"/>
    <lineage>
        <taxon>Eukaryota</taxon>
        <taxon>Metazoa</taxon>
        <taxon>Ecdysozoa</taxon>
        <taxon>Arthropoda</taxon>
        <taxon>Hexapoda</taxon>
        <taxon>Insecta</taxon>
        <taxon>Pterygota</taxon>
        <taxon>Neoptera</taxon>
        <taxon>Endopterygota</taxon>
        <taxon>Diptera</taxon>
        <taxon>Nematocera</taxon>
        <taxon>Chironomoidea</taxon>
        <taxon>Chironomidae</taxon>
        <taxon>Clunio</taxon>
    </lineage>
</organism>
<dbReference type="Proteomes" id="UP000183832">
    <property type="component" value="Unassembled WGS sequence"/>
</dbReference>
<comment type="similarity">
    <text evidence="6">Belongs to the H2.0 homeobox family.</text>
</comment>
<feature type="compositionally biased region" description="Polar residues" evidence="9">
    <location>
        <begin position="372"/>
        <end position="385"/>
    </location>
</feature>
<feature type="region of interest" description="Disordered" evidence="9">
    <location>
        <begin position="454"/>
        <end position="514"/>
    </location>
</feature>
<keyword evidence="3 7" id="KW-0238">DNA-binding</keyword>
<evidence type="ECO:0000313" key="12">
    <source>
        <dbReference type="Proteomes" id="UP000183832"/>
    </source>
</evidence>
<feature type="compositionally biased region" description="Basic and acidic residues" evidence="9">
    <location>
        <begin position="33"/>
        <end position="43"/>
    </location>
</feature>
<dbReference type="Pfam" id="PF00046">
    <property type="entry name" value="Homeodomain"/>
    <property type="match status" value="1"/>
</dbReference>
<reference evidence="11 12" key="1">
    <citation type="submission" date="2015-04" db="EMBL/GenBank/DDBJ databases">
        <authorList>
            <person name="Syromyatnikov M.Y."/>
            <person name="Popov V.N."/>
        </authorList>
    </citation>
    <scope>NUCLEOTIDE SEQUENCE [LARGE SCALE GENOMIC DNA]</scope>
</reference>
<dbReference type="SMART" id="SM00389">
    <property type="entry name" value="HOX"/>
    <property type="match status" value="1"/>
</dbReference>
<accession>A0A1J1J346</accession>
<feature type="domain" description="Homeobox" evidence="10">
    <location>
        <begin position="301"/>
        <end position="361"/>
    </location>
</feature>
<dbReference type="PROSITE" id="PS50071">
    <property type="entry name" value="HOMEOBOX_2"/>
    <property type="match status" value="1"/>
</dbReference>
<gene>
    <name evidence="11" type="ORF">CLUMA_CG019618</name>
</gene>
<feature type="region of interest" description="Disordered" evidence="9">
    <location>
        <begin position="209"/>
        <end position="235"/>
    </location>
</feature>
<evidence type="ECO:0000256" key="6">
    <source>
        <dbReference type="ARBA" id="ARBA00038504"/>
    </source>
</evidence>
<feature type="compositionally biased region" description="Low complexity" evidence="9">
    <location>
        <begin position="209"/>
        <end position="229"/>
    </location>
</feature>
<evidence type="ECO:0000256" key="5">
    <source>
        <dbReference type="ARBA" id="ARBA00023242"/>
    </source>
</evidence>
<dbReference type="GO" id="GO:0005634">
    <property type="term" value="C:nucleus"/>
    <property type="evidence" value="ECO:0007669"/>
    <property type="project" value="UniProtKB-SubCell"/>
</dbReference>
<dbReference type="InterPro" id="IPR017970">
    <property type="entry name" value="Homeobox_CS"/>
</dbReference>
<dbReference type="OrthoDB" id="6159439at2759"/>
<feature type="region of interest" description="Disordered" evidence="9">
    <location>
        <begin position="365"/>
        <end position="415"/>
    </location>
</feature>
<feature type="region of interest" description="Disordered" evidence="9">
    <location>
        <begin position="1"/>
        <end position="59"/>
    </location>
</feature>
<evidence type="ECO:0000259" key="10">
    <source>
        <dbReference type="PROSITE" id="PS50071"/>
    </source>
</evidence>
<feature type="compositionally biased region" description="Polar residues" evidence="9">
    <location>
        <begin position="471"/>
        <end position="491"/>
    </location>
</feature>
<dbReference type="InterPro" id="IPR001356">
    <property type="entry name" value="HD"/>
</dbReference>
<proteinExistence type="inferred from homology"/>
<evidence type="ECO:0000256" key="4">
    <source>
        <dbReference type="ARBA" id="ARBA00023155"/>
    </source>
</evidence>
<protein>
    <submittedName>
        <fullName evidence="11">CLUMA_CG019618, isoform A</fullName>
    </submittedName>
</protein>
<evidence type="ECO:0000256" key="9">
    <source>
        <dbReference type="SAM" id="MobiDB-lite"/>
    </source>
</evidence>
<dbReference type="GO" id="GO:0000981">
    <property type="term" value="F:DNA-binding transcription factor activity, RNA polymerase II-specific"/>
    <property type="evidence" value="ECO:0007669"/>
    <property type="project" value="InterPro"/>
</dbReference>
<feature type="compositionally biased region" description="Low complexity" evidence="9">
    <location>
        <begin position="396"/>
        <end position="415"/>
    </location>
</feature>
<dbReference type="InterPro" id="IPR000047">
    <property type="entry name" value="HTH_motif"/>
</dbReference>